<organism evidence="1 2">
    <name type="scientific">Membranihabitans marinus</name>
    <dbReference type="NCBI Taxonomy" id="1227546"/>
    <lineage>
        <taxon>Bacteria</taxon>
        <taxon>Pseudomonadati</taxon>
        <taxon>Bacteroidota</taxon>
        <taxon>Saprospiria</taxon>
        <taxon>Saprospirales</taxon>
        <taxon>Saprospiraceae</taxon>
        <taxon>Membranihabitans</taxon>
    </lineage>
</organism>
<evidence type="ECO:0000313" key="2">
    <source>
        <dbReference type="Proteomes" id="UP000753961"/>
    </source>
</evidence>
<dbReference type="EMBL" id="JAHVHU010000012">
    <property type="protein sequence ID" value="MBY5959195.1"/>
    <property type="molecule type" value="Genomic_DNA"/>
</dbReference>
<keyword evidence="2" id="KW-1185">Reference proteome</keyword>
<reference evidence="1" key="1">
    <citation type="submission" date="2021-06" db="EMBL/GenBank/DDBJ databases">
        <title>44 bacteria genomes isolated from Dapeng, Shenzhen.</title>
        <authorList>
            <person name="Zheng W."/>
            <person name="Yu S."/>
            <person name="Huang Y."/>
        </authorList>
    </citation>
    <scope>NUCLEOTIDE SEQUENCE</scope>
    <source>
        <strain evidence="1">DP5N28-2</strain>
    </source>
</reference>
<comment type="caution">
    <text evidence="1">The sequence shown here is derived from an EMBL/GenBank/DDBJ whole genome shotgun (WGS) entry which is preliminary data.</text>
</comment>
<dbReference type="RefSeq" id="WP_222580734.1">
    <property type="nucleotide sequence ID" value="NZ_JAHVHU010000012.1"/>
</dbReference>
<dbReference type="AlphaFoldDB" id="A0A953HVG4"/>
<gene>
    <name evidence="1" type="ORF">KUV50_13665</name>
</gene>
<sequence>MLSRRKFILKATKHSVAFLALGNVSTLMFIKSGIQVKRGLKTSVLVEEDIYSYVNANNGAGPLWASGCTSIVRMGDQLFASGLETDPEVEGLSNCQWLLFERKKSGWMLVARDLVNYTREPCPLGAFGGDQVLLSVNPKMADTCTKYCPTRPGVLTFNSKAPYGIHEQWIPEWGNNPGFNDHSYRAWGVDSGNQEVILFQNYLYDHAEWTFRDRHGAWLATGGLLWPRKSYHGKEIPLRLCYSNVVLRDRKAWFLSTADIVEPVEAWREYKLESTGQKWDYVFRRLYFSWNSDVVQRDFSSWILIADRDATAGHIRNQDLWVDEDNTAYLLWTEKAIDERLRPTFFPDAKQYKALNCSVVKNGELLTTIAVAAHKEDEEGDLTPGNGRFVVTPEGRLMVVFYISGITADGRKVSENRMVEILRTPMVPRGESIQIPFDAPFVTFQVPSQGAGCSPSRFIDLLGVRENKKNTISYAQVKLT</sequence>
<dbReference type="Proteomes" id="UP000753961">
    <property type="component" value="Unassembled WGS sequence"/>
</dbReference>
<name>A0A953HVG4_9BACT</name>
<evidence type="ECO:0000313" key="1">
    <source>
        <dbReference type="EMBL" id="MBY5959195.1"/>
    </source>
</evidence>
<accession>A0A953HVG4</accession>
<proteinExistence type="predicted"/>
<protein>
    <submittedName>
        <fullName evidence="1">Uncharacterized protein</fullName>
    </submittedName>
</protein>